<name>A0ABY3DNN3_9HYPH</name>
<dbReference type="Pfam" id="PF06707">
    <property type="entry name" value="DUF1194"/>
    <property type="match status" value="1"/>
</dbReference>
<dbReference type="Gene3D" id="3.40.50.410">
    <property type="entry name" value="von Willebrand factor, type A domain"/>
    <property type="match status" value="1"/>
</dbReference>
<dbReference type="EMBL" id="VMBP01000005">
    <property type="protein sequence ID" value="TSJ61056.1"/>
    <property type="molecule type" value="Genomic_DNA"/>
</dbReference>
<gene>
    <name evidence="1" type="ORF">FO470_16080</name>
</gene>
<evidence type="ECO:0000313" key="1">
    <source>
        <dbReference type="EMBL" id="TSJ61056.1"/>
    </source>
</evidence>
<proteinExistence type="predicted"/>
<reference evidence="1 2" key="1">
    <citation type="submission" date="2019-07" db="EMBL/GenBank/DDBJ databases">
        <authorList>
            <person name="Grouzdev D.S."/>
        </authorList>
    </citation>
    <scope>NUCLEOTIDE SEQUENCE [LARGE SCALE GENOMIC DNA]</scope>
    <source>
        <strain evidence="1 2">3C</strain>
    </source>
</reference>
<sequence length="335" mass="36413">MSQQFHRTLGALRADRLKTTQEMLMHNASRPTPEVIVYFCATLLALSAGVWGGEAREVPEESAALDATQAGDMPVDLELVIASDVSTSMDIEEKRLQRDGFVAAFRSAEVQRAIARGARRRIAVVYVEWGSADRQRVVVPWTLIDSPASAFAFAERLAGTFPGRLTYGTALGNALAFGARLFERNSYEGERWVIDVSGDGMSNRGEPLEVVRREVLARGIVINGLPIVYRDAAETVPFGSVGVDEAATLSLVSNDELVAYFETQVIGGPGAFVVPVKSRAHYAQAIRDKLVREIAGMPAPARQARGTGEASAVETAPNAQISSVLSRSHWVRWRE</sequence>
<dbReference type="Proteomes" id="UP000315321">
    <property type="component" value="Unassembled WGS sequence"/>
</dbReference>
<evidence type="ECO:0000313" key="2">
    <source>
        <dbReference type="Proteomes" id="UP000315321"/>
    </source>
</evidence>
<keyword evidence="2" id="KW-1185">Reference proteome</keyword>
<dbReference type="InterPro" id="IPR036465">
    <property type="entry name" value="vWFA_dom_sf"/>
</dbReference>
<dbReference type="InterPro" id="IPR010607">
    <property type="entry name" value="DUF1194"/>
</dbReference>
<protein>
    <submittedName>
        <fullName evidence="1">DUF1194 domain-containing protein</fullName>
    </submittedName>
</protein>
<dbReference type="SUPFAM" id="SSF53300">
    <property type="entry name" value="vWA-like"/>
    <property type="match status" value="1"/>
</dbReference>
<accession>A0ABY3DNN3</accession>
<organism evidence="1 2">
    <name type="scientific">Ancylobacter moscoviensis</name>
    <dbReference type="NCBI Taxonomy" id="2597768"/>
    <lineage>
        <taxon>Bacteria</taxon>
        <taxon>Pseudomonadati</taxon>
        <taxon>Pseudomonadota</taxon>
        <taxon>Alphaproteobacteria</taxon>
        <taxon>Hyphomicrobiales</taxon>
        <taxon>Xanthobacteraceae</taxon>
        <taxon>Ancylobacter</taxon>
    </lineage>
</organism>
<comment type="caution">
    <text evidence="1">The sequence shown here is derived from an EMBL/GenBank/DDBJ whole genome shotgun (WGS) entry which is preliminary data.</text>
</comment>